<evidence type="ECO:0000256" key="6">
    <source>
        <dbReference type="ARBA" id="ARBA00022692"/>
    </source>
</evidence>
<protein>
    <submittedName>
        <fullName evidence="13">Egress protein UL20</fullName>
    </submittedName>
</protein>
<evidence type="ECO:0000256" key="11">
    <source>
        <dbReference type="ARBA" id="ARBA00023136"/>
    </source>
</evidence>
<feature type="transmembrane region" description="Helical" evidence="12">
    <location>
        <begin position="109"/>
        <end position="132"/>
    </location>
</feature>
<dbReference type="InterPro" id="IPR007629">
    <property type="entry name" value="Herpes_UL20"/>
</dbReference>
<keyword evidence="8" id="KW-0946">Virion</keyword>
<evidence type="ECO:0000256" key="1">
    <source>
        <dbReference type="ARBA" id="ARBA00004252"/>
    </source>
</evidence>
<keyword evidence="7" id="KW-1040">Host Golgi apparatus</keyword>
<dbReference type="GO" id="GO:0044423">
    <property type="term" value="C:virion component"/>
    <property type="evidence" value="ECO:0007669"/>
    <property type="project" value="UniProtKB-KW"/>
</dbReference>
<feature type="transmembrane region" description="Helical" evidence="12">
    <location>
        <begin position="79"/>
        <end position="103"/>
    </location>
</feature>
<evidence type="ECO:0000256" key="9">
    <source>
        <dbReference type="ARBA" id="ARBA00022870"/>
    </source>
</evidence>
<accession>A0AAU0K6S3</accession>
<evidence type="ECO:0000256" key="4">
    <source>
        <dbReference type="ARBA" id="ARBA00007652"/>
    </source>
</evidence>
<name>A0AAU0K6S3_9ALPH</name>
<keyword evidence="9" id="KW-1043">Host membrane</keyword>
<evidence type="ECO:0000313" key="13">
    <source>
        <dbReference type="EMBL" id="WOL23298.1"/>
    </source>
</evidence>
<organism evidence="13">
    <name type="scientific">Anatid alphaherpesvirus 2</name>
    <dbReference type="NCBI Taxonomy" id="3080522"/>
    <lineage>
        <taxon>Viruses</taxon>
        <taxon>Duplodnaviria</taxon>
        <taxon>Heunggongvirae</taxon>
        <taxon>Peploviricota</taxon>
        <taxon>Herviviricetes</taxon>
        <taxon>Herpesvirales</taxon>
        <taxon>Orthoherpesviridae</taxon>
        <taxon>Alphaherpesvirinae</taxon>
    </lineage>
</organism>
<feature type="transmembrane region" description="Helical" evidence="12">
    <location>
        <begin position="194"/>
        <end position="221"/>
    </location>
</feature>
<evidence type="ECO:0000256" key="5">
    <source>
        <dbReference type="ARBA" id="ARBA00022562"/>
    </source>
</evidence>
<dbReference type="GO" id="GO:0019058">
    <property type="term" value="P:viral life cycle"/>
    <property type="evidence" value="ECO:0007669"/>
    <property type="project" value="InterPro"/>
</dbReference>
<comment type="subcellular location">
    <subcellularLocation>
        <location evidence="1">Host Golgi apparatus membrane</location>
        <topology evidence="1">Multi-pass membrane protein</topology>
    </subcellularLocation>
    <subcellularLocation>
        <location evidence="3">Host nucleus membrane</location>
        <topology evidence="3">Multi-pass membrane protein</topology>
    </subcellularLocation>
    <subcellularLocation>
        <location evidence="2">Virion</location>
    </subcellularLocation>
</comment>
<reference evidence="13" key="1">
    <citation type="submission" date="2024-06" db="EMBL/GenBank/DDBJ databases">
        <title>Multidecadal high mortality disease events in Australian domestic geese associated with an alphaherpesvirus, designated Anatid alphaherpesvirus 2.</title>
        <authorList>
            <person name="Kelly-Bosma M."/>
            <person name="Neave M.J."/>
        </authorList>
    </citation>
    <scope>NUCLEOTIDE SEQUENCE</scope>
    <source>
        <strain evidence="13">ACDP 22-00165</strain>
    </source>
</reference>
<evidence type="ECO:0000256" key="3">
    <source>
        <dbReference type="ARBA" id="ARBA00004634"/>
    </source>
</evidence>
<comment type="similarity">
    <text evidence="4">Belongs to the alphaherpesvirinae UL20 family.</text>
</comment>
<dbReference type="GO" id="GO:0044178">
    <property type="term" value="C:host cell Golgi membrane"/>
    <property type="evidence" value="ECO:0007669"/>
    <property type="project" value="UniProtKB-SubCell"/>
</dbReference>
<evidence type="ECO:0000256" key="8">
    <source>
        <dbReference type="ARBA" id="ARBA00022844"/>
    </source>
</evidence>
<sequence>MDDERPAARCSDTAHLIEETRLDAENRLPRGEDALDDEGEGDANEYIALSSYGDGYDFYGSSIEAPPPYGSHPLFTRGVLIFLITSFVVRPACCVLFFVYRGATGNGAFFTLGVTTTVSFYITLLLQGYFMYRNIRLDMMPLGLIQRCLVGLLSVIGPAVFVSMTYVKMFTGTEFFGPVFNNNGPGRAEDAAKIEILTCFVMLSTVVYVIISVSDALGFFIPRLWSRAVMKTCVPF</sequence>
<feature type="transmembrane region" description="Helical" evidence="12">
    <location>
        <begin position="144"/>
        <end position="167"/>
    </location>
</feature>
<evidence type="ECO:0000256" key="12">
    <source>
        <dbReference type="SAM" id="Phobius"/>
    </source>
</evidence>
<dbReference type="GO" id="GO:0044200">
    <property type="term" value="C:host cell nuclear membrane"/>
    <property type="evidence" value="ECO:0007669"/>
    <property type="project" value="UniProtKB-SubCell"/>
</dbReference>
<keyword evidence="5" id="KW-1048">Host nucleus</keyword>
<evidence type="ECO:0000256" key="10">
    <source>
        <dbReference type="ARBA" id="ARBA00022989"/>
    </source>
</evidence>
<keyword evidence="6 12" id="KW-0812">Transmembrane</keyword>
<dbReference type="Pfam" id="PF04544">
    <property type="entry name" value="Herpes_UL20"/>
    <property type="match status" value="1"/>
</dbReference>
<proteinExistence type="inferred from homology"/>
<keyword evidence="11 12" id="KW-0472">Membrane</keyword>
<evidence type="ECO:0000256" key="2">
    <source>
        <dbReference type="ARBA" id="ARBA00004328"/>
    </source>
</evidence>
<keyword evidence="10 12" id="KW-1133">Transmembrane helix</keyword>
<evidence type="ECO:0000256" key="7">
    <source>
        <dbReference type="ARBA" id="ARBA00022812"/>
    </source>
</evidence>
<dbReference type="EMBL" id="OR540300">
    <property type="protein sequence ID" value="WOL23298.1"/>
    <property type="molecule type" value="Genomic_DNA"/>
</dbReference>